<organism evidence="2 3">
    <name type="scientific">Aedes albopictus</name>
    <name type="common">Asian tiger mosquito</name>
    <name type="synonym">Stegomyia albopicta</name>
    <dbReference type="NCBI Taxonomy" id="7160"/>
    <lineage>
        <taxon>Eukaryota</taxon>
        <taxon>Metazoa</taxon>
        <taxon>Ecdysozoa</taxon>
        <taxon>Arthropoda</taxon>
        <taxon>Hexapoda</taxon>
        <taxon>Insecta</taxon>
        <taxon>Pterygota</taxon>
        <taxon>Neoptera</taxon>
        <taxon>Endopterygota</taxon>
        <taxon>Diptera</taxon>
        <taxon>Nematocera</taxon>
        <taxon>Culicoidea</taxon>
        <taxon>Culicidae</taxon>
        <taxon>Culicinae</taxon>
        <taxon>Aedini</taxon>
        <taxon>Aedes</taxon>
        <taxon>Stegomyia</taxon>
    </lineage>
</organism>
<reference evidence="2" key="2">
    <citation type="submission" date="2025-05" db="UniProtKB">
        <authorList>
            <consortium name="EnsemblMetazoa"/>
        </authorList>
    </citation>
    <scope>IDENTIFICATION</scope>
    <source>
        <strain evidence="2">Foshan</strain>
    </source>
</reference>
<name>A0ABM1ZDH6_AEDAL</name>
<evidence type="ECO:0000313" key="3">
    <source>
        <dbReference type="Proteomes" id="UP000069940"/>
    </source>
</evidence>
<keyword evidence="3" id="KW-1185">Reference proteome</keyword>
<reference evidence="3" key="1">
    <citation type="journal article" date="2015" name="Proc. Natl. Acad. Sci. U.S.A.">
        <title>Genome sequence of the Asian Tiger mosquito, Aedes albopictus, reveals insights into its biology, genetics, and evolution.</title>
        <authorList>
            <person name="Chen X.G."/>
            <person name="Jiang X."/>
            <person name="Gu J."/>
            <person name="Xu M."/>
            <person name="Wu Y."/>
            <person name="Deng Y."/>
            <person name="Zhang C."/>
            <person name="Bonizzoni M."/>
            <person name="Dermauw W."/>
            <person name="Vontas J."/>
            <person name="Armbruster P."/>
            <person name="Huang X."/>
            <person name="Yang Y."/>
            <person name="Zhang H."/>
            <person name="He W."/>
            <person name="Peng H."/>
            <person name="Liu Y."/>
            <person name="Wu K."/>
            <person name="Chen J."/>
            <person name="Lirakis M."/>
            <person name="Topalis P."/>
            <person name="Van Leeuwen T."/>
            <person name="Hall A.B."/>
            <person name="Jiang X."/>
            <person name="Thorpe C."/>
            <person name="Mueller R.L."/>
            <person name="Sun C."/>
            <person name="Waterhouse R.M."/>
            <person name="Yan G."/>
            <person name="Tu Z.J."/>
            <person name="Fang X."/>
            <person name="James A.A."/>
        </authorList>
    </citation>
    <scope>NUCLEOTIDE SEQUENCE [LARGE SCALE GENOMIC DNA]</scope>
    <source>
        <strain evidence="3">Foshan</strain>
    </source>
</reference>
<feature type="region of interest" description="Disordered" evidence="1">
    <location>
        <begin position="100"/>
        <end position="125"/>
    </location>
</feature>
<dbReference type="EnsemblMetazoa" id="AALFPA23_017484.R25504">
    <property type="protein sequence ID" value="AALFPA23_017484.P25504"/>
    <property type="gene ID" value="AALFPA23_017484"/>
</dbReference>
<protein>
    <recommendedName>
        <fullName evidence="4">DDE Tnp4 domain-containing protein</fullName>
    </recommendedName>
</protein>
<evidence type="ECO:0000256" key="1">
    <source>
        <dbReference type="SAM" id="MobiDB-lite"/>
    </source>
</evidence>
<dbReference type="RefSeq" id="XP_062704307.1">
    <property type="nucleotide sequence ID" value="XM_062848323.1"/>
</dbReference>
<sequence>MVVENGFGHLKARFRREKGIDNTIENSALVIKACCVLHNFLNNRNDEVTLKWLVAQQQVDARRPQPAKDVLLRAADASGEEIREAIAVFLARGVKAVDVDGPTGDEPDCGGAGVDGADRDSNASW</sequence>
<evidence type="ECO:0000313" key="2">
    <source>
        <dbReference type="EnsemblMetazoa" id="AALFPA23_017484.P25504"/>
    </source>
</evidence>
<evidence type="ECO:0008006" key="4">
    <source>
        <dbReference type="Google" id="ProtNLM"/>
    </source>
</evidence>
<dbReference type="Proteomes" id="UP000069940">
    <property type="component" value="Unassembled WGS sequence"/>
</dbReference>
<dbReference type="GeneID" id="134286670"/>
<accession>A0ABM1ZDH6</accession>
<feature type="compositionally biased region" description="Basic and acidic residues" evidence="1">
    <location>
        <begin position="116"/>
        <end position="125"/>
    </location>
</feature>
<proteinExistence type="predicted"/>